<evidence type="ECO:0000256" key="5">
    <source>
        <dbReference type="ARBA" id="ARBA00023239"/>
    </source>
</evidence>
<dbReference type="Proteomes" id="UP000597668">
    <property type="component" value="Unassembled WGS sequence"/>
</dbReference>
<organism evidence="13 14">
    <name type="scientific">Neobittarella massiliensis</name>
    <name type="common">ex Bilen et al. 2018</name>
    <dbReference type="NCBI Taxonomy" id="2041842"/>
    <lineage>
        <taxon>Bacteria</taxon>
        <taxon>Bacillati</taxon>
        <taxon>Bacillota</taxon>
        <taxon>Clostridia</taxon>
        <taxon>Eubacteriales</taxon>
        <taxon>Oscillospiraceae</taxon>
        <taxon>Neobittarella (ex Bilen et al. 2018)</taxon>
    </lineage>
</organism>
<feature type="active site" description="Charge relay system" evidence="10 11">
    <location>
        <position position="170"/>
    </location>
</feature>
<evidence type="ECO:0000313" key="14">
    <source>
        <dbReference type="Proteomes" id="UP000597668"/>
    </source>
</evidence>
<comment type="subunit">
    <text evidence="9 10">In the presence of PdxS, forms a dodecamer of heterodimers. Only shows activity in the heterodimer.</text>
</comment>
<evidence type="ECO:0000256" key="10">
    <source>
        <dbReference type="HAMAP-Rule" id="MF_01615"/>
    </source>
</evidence>
<evidence type="ECO:0000313" key="13">
    <source>
        <dbReference type="EMBL" id="MBC3515890.1"/>
    </source>
</evidence>
<dbReference type="PANTHER" id="PTHR31559">
    <property type="entry name" value="PYRIDOXAL 5'-PHOSPHATE SYNTHASE SUBUNIT SNO"/>
    <property type="match status" value="1"/>
</dbReference>
<evidence type="ECO:0000256" key="2">
    <source>
        <dbReference type="ARBA" id="ARBA00022801"/>
    </source>
</evidence>
<dbReference type="PROSITE" id="PS51130">
    <property type="entry name" value="PDXT_SNO_2"/>
    <property type="match status" value="1"/>
</dbReference>
<dbReference type="GO" id="GO:1903600">
    <property type="term" value="C:glutaminase complex"/>
    <property type="evidence" value="ECO:0007669"/>
    <property type="project" value="TreeGrafter"/>
</dbReference>
<comment type="caution">
    <text evidence="13">The sequence shown here is derived from an EMBL/GenBank/DDBJ whole genome shotgun (WGS) entry which is preliminary data.</text>
</comment>
<feature type="binding site" evidence="10 12">
    <location>
        <begin position="47"/>
        <end position="49"/>
    </location>
    <ligand>
        <name>L-glutamine</name>
        <dbReference type="ChEBI" id="CHEBI:58359"/>
    </ligand>
</feature>
<dbReference type="GO" id="GO:0008614">
    <property type="term" value="P:pyridoxine metabolic process"/>
    <property type="evidence" value="ECO:0007669"/>
    <property type="project" value="TreeGrafter"/>
</dbReference>
<dbReference type="Gene3D" id="3.40.50.880">
    <property type="match status" value="1"/>
</dbReference>
<evidence type="ECO:0000256" key="3">
    <source>
        <dbReference type="ARBA" id="ARBA00022898"/>
    </source>
</evidence>
<dbReference type="InterPro" id="IPR029062">
    <property type="entry name" value="Class_I_gatase-like"/>
</dbReference>
<feature type="active site" description="Nucleophile" evidence="10 11">
    <location>
        <position position="79"/>
    </location>
</feature>
<feature type="binding site" evidence="10 12">
    <location>
        <begin position="134"/>
        <end position="135"/>
    </location>
    <ligand>
        <name>L-glutamine</name>
        <dbReference type="ChEBI" id="CHEBI:58359"/>
    </ligand>
</feature>
<reference evidence="13" key="1">
    <citation type="submission" date="2020-08" db="EMBL/GenBank/DDBJ databases">
        <authorList>
            <person name="Liu C."/>
            <person name="Sun Q."/>
        </authorList>
    </citation>
    <scope>NUCLEOTIDE SEQUENCE</scope>
    <source>
        <strain evidence="13">NSJ-65</strain>
    </source>
</reference>
<evidence type="ECO:0000256" key="1">
    <source>
        <dbReference type="ARBA" id="ARBA00008345"/>
    </source>
</evidence>
<dbReference type="GO" id="GO:0036381">
    <property type="term" value="F:pyridoxal 5'-phosphate synthase (glutamine hydrolysing) activity"/>
    <property type="evidence" value="ECO:0007669"/>
    <property type="project" value="UniProtKB-UniRule"/>
</dbReference>
<keyword evidence="3 10" id="KW-0663">Pyridoxal phosphate</keyword>
<dbReference type="PROSITE" id="PS51273">
    <property type="entry name" value="GATASE_TYPE_1"/>
    <property type="match status" value="1"/>
</dbReference>
<comment type="similarity">
    <text evidence="1 10">Belongs to the glutaminase PdxT/SNO family.</text>
</comment>
<dbReference type="GO" id="GO:0004359">
    <property type="term" value="F:glutaminase activity"/>
    <property type="evidence" value="ECO:0007669"/>
    <property type="project" value="UniProtKB-UniRule"/>
</dbReference>
<dbReference type="CDD" id="cd01749">
    <property type="entry name" value="GATase1_PB"/>
    <property type="match status" value="1"/>
</dbReference>
<dbReference type="InterPro" id="IPR002161">
    <property type="entry name" value="PdxT/SNO"/>
</dbReference>
<gene>
    <name evidence="10 13" type="primary">pdxT</name>
    <name evidence="13" type="ORF">H8K20_05710</name>
</gene>
<comment type="catalytic activity">
    <reaction evidence="7 10">
        <text>L-glutamine + H2O = L-glutamate + NH4(+)</text>
        <dbReference type="Rhea" id="RHEA:15889"/>
        <dbReference type="ChEBI" id="CHEBI:15377"/>
        <dbReference type="ChEBI" id="CHEBI:28938"/>
        <dbReference type="ChEBI" id="CHEBI:29985"/>
        <dbReference type="ChEBI" id="CHEBI:58359"/>
        <dbReference type="EC" id="3.5.1.2"/>
    </reaction>
</comment>
<feature type="active site" description="Charge relay system" evidence="10 11">
    <location>
        <position position="172"/>
    </location>
</feature>
<dbReference type="InterPro" id="IPR021196">
    <property type="entry name" value="PdxT/SNO_CS"/>
</dbReference>
<accession>A0A8J6INE0</accession>
<feature type="binding site" evidence="10 12">
    <location>
        <position position="105"/>
    </location>
    <ligand>
        <name>L-glutamine</name>
        <dbReference type="ChEBI" id="CHEBI:58359"/>
    </ligand>
</feature>
<keyword evidence="2 10" id="KW-0378">Hydrolase</keyword>
<keyword evidence="5 10" id="KW-0456">Lyase</keyword>
<dbReference type="GO" id="GO:0005829">
    <property type="term" value="C:cytosol"/>
    <property type="evidence" value="ECO:0007669"/>
    <property type="project" value="TreeGrafter"/>
</dbReference>
<dbReference type="PANTHER" id="PTHR31559:SF0">
    <property type="entry name" value="PYRIDOXAL 5'-PHOSPHATE SYNTHASE SUBUNIT SNO1-RELATED"/>
    <property type="match status" value="1"/>
</dbReference>
<dbReference type="UniPathway" id="UPA00245"/>
<protein>
    <recommendedName>
        <fullName evidence="10">Pyridoxal 5'-phosphate synthase subunit PdxT</fullName>
        <ecNumber evidence="10">4.3.3.6</ecNumber>
    </recommendedName>
    <alternativeName>
        <fullName evidence="10">Pdx2</fullName>
    </alternativeName>
    <alternativeName>
        <fullName evidence="10">Pyridoxal 5'-phosphate synthase glutaminase subunit</fullName>
        <ecNumber evidence="10">3.5.1.2</ecNumber>
    </alternativeName>
</protein>
<keyword evidence="4 10" id="KW-0315">Glutamine amidotransferase</keyword>
<evidence type="ECO:0000256" key="9">
    <source>
        <dbReference type="ARBA" id="ARBA00064749"/>
    </source>
</evidence>
<dbReference type="PROSITE" id="PS01236">
    <property type="entry name" value="PDXT_SNO_1"/>
    <property type="match status" value="1"/>
</dbReference>
<dbReference type="Pfam" id="PF01174">
    <property type="entry name" value="SNO"/>
    <property type="match status" value="1"/>
</dbReference>
<evidence type="ECO:0000256" key="11">
    <source>
        <dbReference type="PIRSR" id="PIRSR005639-1"/>
    </source>
</evidence>
<dbReference type="EC" id="4.3.3.6" evidence="10"/>
<comment type="function">
    <text evidence="8 10">Catalyzes the hydrolysis of glutamine to glutamate and ammonia as part of the biosynthesis of pyridoxal 5'-phosphate. The resulting ammonia molecule is channeled to the active site of PdxS.</text>
</comment>
<dbReference type="GO" id="GO:0006543">
    <property type="term" value="P:L-glutamine catabolic process"/>
    <property type="evidence" value="ECO:0007669"/>
    <property type="project" value="UniProtKB-UniRule"/>
</dbReference>
<evidence type="ECO:0000256" key="12">
    <source>
        <dbReference type="PIRSR" id="PIRSR005639-2"/>
    </source>
</evidence>
<name>A0A8J6INE0_9FIRM</name>
<evidence type="ECO:0000256" key="8">
    <source>
        <dbReference type="ARBA" id="ARBA00054599"/>
    </source>
</evidence>
<evidence type="ECO:0000256" key="6">
    <source>
        <dbReference type="ARBA" id="ARBA00047992"/>
    </source>
</evidence>
<dbReference type="FunFam" id="3.40.50.880:FF:000010">
    <property type="entry name" value="uncharacterized protein LOC100176842 isoform X2"/>
    <property type="match status" value="1"/>
</dbReference>
<keyword evidence="14" id="KW-1185">Reference proteome</keyword>
<evidence type="ECO:0000256" key="7">
    <source>
        <dbReference type="ARBA" id="ARBA00049534"/>
    </source>
</evidence>
<dbReference type="PIRSF" id="PIRSF005639">
    <property type="entry name" value="Glut_amidoT_SNO"/>
    <property type="match status" value="1"/>
</dbReference>
<dbReference type="EC" id="3.5.1.2" evidence="10"/>
<dbReference type="GO" id="GO:0042823">
    <property type="term" value="P:pyridoxal phosphate biosynthetic process"/>
    <property type="evidence" value="ECO:0007669"/>
    <property type="project" value="UniProtKB-UniRule"/>
</dbReference>
<dbReference type="SUPFAM" id="SSF52317">
    <property type="entry name" value="Class I glutamine amidotransferase-like"/>
    <property type="match status" value="1"/>
</dbReference>
<comment type="pathway">
    <text evidence="10">Cofactor biosynthesis; pyridoxal 5'-phosphate biosynthesis.</text>
</comment>
<dbReference type="HAMAP" id="MF_01615">
    <property type="entry name" value="PdxT"/>
    <property type="match status" value="1"/>
</dbReference>
<proteinExistence type="inferred from homology"/>
<evidence type="ECO:0000256" key="4">
    <source>
        <dbReference type="ARBA" id="ARBA00022962"/>
    </source>
</evidence>
<comment type="catalytic activity">
    <reaction evidence="6 10">
        <text>aldehydo-D-ribose 5-phosphate + D-glyceraldehyde 3-phosphate + L-glutamine = pyridoxal 5'-phosphate + L-glutamate + phosphate + 3 H2O + H(+)</text>
        <dbReference type="Rhea" id="RHEA:31507"/>
        <dbReference type="ChEBI" id="CHEBI:15377"/>
        <dbReference type="ChEBI" id="CHEBI:15378"/>
        <dbReference type="ChEBI" id="CHEBI:29985"/>
        <dbReference type="ChEBI" id="CHEBI:43474"/>
        <dbReference type="ChEBI" id="CHEBI:58273"/>
        <dbReference type="ChEBI" id="CHEBI:58359"/>
        <dbReference type="ChEBI" id="CHEBI:59776"/>
        <dbReference type="ChEBI" id="CHEBI:597326"/>
        <dbReference type="EC" id="4.3.3.6"/>
    </reaction>
</comment>
<dbReference type="AlphaFoldDB" id="A0A8J6INE0"/>
<dbReference type="NCBIfam" id="TIGR03800">
    <property type="entry name" value="PLP_synth_Pdx2"/>
    <property type="match status" value="1"/>
</dbReference>
<dbReference type="EMBL" id="JACOGI010000001">
    <property type="protein sequence ID" value="MBC3515890.1"/>
    <property type="molecule type" value="Genomic_DNA"/>
</dbReference>
<sequence>MPVGVLALQGSFAEHLQALGRQPGIEPVAVKTAGQLQRVAAIILPGGESTTLRRLLDEAGLTGLLKARIQAGLPVWGTCAGAILLAARIAGETPHLGVMDITVCRNAYGRQIDSFSAAATIPPVSPDPVPLVFIRAPVIEGVGPGVQVLCQLDGRIVAARQEHMLATSFHPELTDDDSFYRYFLSFLS</sequence>